<reference evidence="10" key="1">
    <citation type="submission" date="2013-04" db="EMBL/GenBank/DDBJ databases">
        <authorList>
            <person name="Qu J."/>
            <person name="Murali S.C."/>
            <person name="Bandaranaike D."/>
            <person name="Bellair M."/>
            <person name="Blankenburg K."/>
            <person name="Chao H."/>
            <person name="Dinh H."/>
            <person name="Doddapaneni H."/>
            <person name="Downs B."/>
            <person name="Dugan-Rocha S."/>
            <person name="Elkadiri S."/>
            <person name="Gnanaolivu R.D."/>
            <person name="Hernandez B."/>
            <person name="Javaid M."/>
            <person name="Jayaseelan J.C."/>
            <person name="Lee S."/>
            <person name="Li M."/>
            <person name="Ming W."/>
            <person name="Munidasa M."/>
            <person name="Muniz J."/>
            <person name="Nguyen L."/>
            <person name="Ongeri F."/>
            <person name="Osuji N."/>
            <person name="Pu L.-L."/>
            <person name="Puazo M."/>
            <person name="Qu C."/>
            <person name="Quiroz J."/>
            <person name="Raj R."/>
            <person name="Weissenberger G."/>
            <person name="Xin Y."/>
            <person name="Zou X."/>
            <person name="Han Y."/>
            <person name="Richards S."/>
            <person name="Worley K."/>
            <person name="Muzny D."/>
            <person name="Gibbs R."/>
        </authorList>
    </citation>
    <scope>NUCLEOTIDE SEQUENCE</scope>
    <source>
        <strain evidence="10">Sampled in the wild</strain>
    </source>
</reference>
<comment type="caution">
    <text evidence="10">The sequence shown here is derived from an EMBL/GenBank/DDBJ whole genome shotgun (WGS) entry which is preliminary data.</text>
</comment>
<evidence type="ECO:0000256" key="6">
    <source>
        <dbReference type="ARBA" id="ARBA00022989"/>
    </source>
</evidence>
<dbReference type="OrthoDB" id="5516033at2759"/>
<evidence type="ECO:0000256" key="7">
    <source>
        <dbReference type="ARBA" id="ARBA00023128"/>
    </source>
</evidence>
<evidence type="ECO:0000256" key="3">
    <source>
        <dbReference type="ARBA" id="ARBA00021814"/>
    </source>
</evidence>
<keyword evidence="8 9" id="KW-0472">Membrane</keyword>
<feature type="transmembrane region" description="Helical" evidence="9">
    <location>
        <begin position="44"/>
        <end position="63"/>
    </location>
</feature>
<dbReference type="Proteomes" id="UP000792457">
    <property type="component" value="Unassembled WGS sequence"/>
</dbReference>
<dbReference type="EMBL" id="KZ308575">
    <property type="protein sequence ID" value="KAG8231800.1"/>
    <property type="molecule type" value="Genomic_DNA"/>
</dbReference>
<evidence type="ECO:0000256" key="1">
    <source>
        <dbReference type="ARBA" id="ARBA00004434"/>
    </source>
</evidence>
<keyword evidence="11" id="KW-1185">Reference proteome</keyword>
<evidence type="ECO:0000313" key="11">
    <source>
        <dbReference type="Proteomes" id="UP000792457"/>
    </source>
</evidence>
<reference evidence="10" key="2">
    <citation type="submission" date="2017-10" db="EMBL/GenBank/DDBJ databases">
        <title>Ladona fulva Genome sequencing and assembly.</title>
        <authorList>
            <person name="Murali S."/>
            <person name="Richards S."/>
            <person name="Bandaranaike D."/>
            <person name="Bellair M."/>
            <person name="Blankenburg K."/>
            <person name="Chao H."/>
            <person name="Dinh H."/>
            <person name="Doddapaneni H."/>
            <person name="Dugan-Rocha S."/>
            <person name="Elkadiri S."/>
            <person name="Gnanaolivu R."/>
            <person name="Hernandez B."/>
            <person name="Skinner E."/>
            <person name="Javaid M."/>
            <person name="Lee S."/>
            <person name="Li M."/>
            <person name="Ming W."/>
            <person name="Munidasa M."/>
            <person name="Muniz J."/>
            <person name="Nguyen L."/>
            <person name="Hughes D."/>
            <person name="Osuji N."/>
            <person name="Pu L.-L."/>
            <person name="Puazo M."/>
            <person name="Qu C."/>
            <person name="Quiroz J."/>
            <person name="Raj R."/>
            <person name="Weissenberger G."/>
            <person name="Xin Y."/>
            <person name="Zou X."/>
            <person name="Han Y."/>
            <person name="Worley K."/>
            <person name="Muzny D."/>
            <person name="Gibbs R."/>
        </authorList>
    </citation>
    <scope>NUCLEOTIDE SEQUENCE</scope>
    <source>
        <strain evidence="10">Sampled in the wild</strain>
    </source>
</reference>
<accession>A0A8K0P125</accession>
<keyword evidence="5" id="KW-0999">Mitochondrion inner membrane</keyword>
<dbReference type="PANTHER" id="PTHR17130:SF14">
    <property type="entry name" value="CYTOCHROME C OXIDASE ASSEMBLY PROTEIN COX16 HOMOLOG, MITOCHONDRIAL"/>
    <property type="match status" value="1"/>
</dbReference>
<dbReference type="InterPro" id="IPR020164">
    <property type="entry name" value="Cyt_c_Oxase_assmbl_COX16"/>
</dbReference>
<comment type="similarity">
    <text evidence="2">Belongs to the COX16 family.</text>
</comment>
<keyword evidence="7" id="KW-0496">Mitochondrion</keyword>
<evidence type="ECO:0000256" key="8">
    <source>
        <dbReference type="ARBA" id="ARBA00023136"/>
    </source>
</evidence>
<dbReference type="PANTHER" id="PTHR17130">
    <property type="entry name" value="MITOCHONDRIAL OUTER MEMBRANE PROTEIN 25"/>
    <property type="match status" value="1"/>
</dbReference>
<keyword evidence="6 9" id="KW-1133">Transmembrane helix</keyword>
<evidence type="ECO:0000313" key="10">
    <source>
        <dbReference type="EMBL" id="KAG8231800.1"/>
    </source>
</evidence>
<comment type="subcellular location">
    <subcellularLocation>
        <location evidence="1">Mitochondrion inner membrane</location>
        <topology evidence="1">Single-pass membrane protein</topology>
    </subcellularLocation>
</comment>
<name>A0A8K0P125_LADFU</name>
<dbReference type="GO" id="GO:0005743">
    <property type="term" value="C:mitochondrial inner membrane"/>
    <property type="evidence" value="ECO:0007669"/>
    <property type="project" value="UniProtKB-SubCell"/>
</dbReference>
<sequence>MYCKDGNSHRCFLKVQFKLQLRVSSMSDWHSKFHGITKKKSFRFGLPFILMVVGGSFVLEQFAQNRYRFSKRMPITPELAEKYGVQMKKPGEVTLESEYEKIKDDLELDNE</sequence>
<evidence type="ECO:0000256" key="5">
    <source>
        <dbReference type="ARBA" id="ARBA00022792"/>
    </source>
</evidence>
<evidence type="ECO:0000256" key="2">
    <source>
        <dbReference type="ARBA" id="ARBA00008370"/>
    </source>
</evidence>
<evidence type="ECO:0000256" key="4">
    <source>
        <dbReference type="ARBA" id="ARBA00022692"/>
    </source>
</evidence>
<protein>
    <recommendedName>
        <fullName evidence="3">Cytochrome c oxidase assembly protein COX16 homolog, mitochondrial</fullName>
    </recommendedName>
</protein>
<dbReference type="GO" id="GO:0033617">
    <property type="term" value="P:mitochondrial respiratory chain complex IV assembly"/>
    <property type="evidence" value="ECO:0007669"/>
    <property type="project" value="TreeGrafter"/>
</dbReference>
<dbReference type="Pfam" id="PF14138">
    <property type="entry name" value="COX16"/>
    <property type="match status" value="1"/>
</dbReference>
<keyword evidence="4 9" id="KW-0812">Transmembrane</keyword>
<gene>
    <name evidence="10" type="ORF">J437_LFUL012076</name>
</gene>
<evidence type="ECO:0000256" key="9">
    <source>
        <dbReference type="SAM" id="Phobius"/>
    </source>
</evidence>
<dbReference type="AlphaFoldDB" id="A0A8K0P125"/>
<organism evidence="10 11">
    <name type="scientific">Ladona fulva</name>
    <name type="common">Scarce chaser dragonfly</name>
    <name type="synonym">Libellula fulva</name>
    <dbReference type="NCBI Taxonomy" id="123851"/>
    <lineage>
        <taxon>Eukaryota</taxon>
        <taxon>Metazoa</taxon>
        <taxon>Ecdysozoa</taxon>
        <taxon>Arthropoda</taxon>
        <taxon>Hexapoda</taxon>
        <taxon>Insecta</taxon>
        <taxon>Pterygota</taxon>
        <taxon>Palaeoptera</taxon>
        <taxon>Odonata</taxon>
        <taxon>Epiprocta</taxon>
        <taxon>Anisoptera</taxon>
        <taxon>Libelluloidea</taxon>
        <taxon>Libellulidae</taxon>
        <taxon>Ladona</taxon>
    </lineage>
</organism>
<proteinExistence type="inferred from homology"/>